<evidence type="ECO:0000313" key="3">
    <source>
        <dbReference type="Proteomes" id="UP000215506"/>
    </source>
</evidence>
<evidence type="ECO:0000256" key="1">
    <source>
        <dbReference type="ARBA" id="ARBA00005254"/>
    </source>
</evidence>
<dbReference type="PANTHER" id="PTHR43802:SF1">
    <property type="entry name" value="IP11341P-RELATED"/>
    <property type="match status" value="1"/>
</dbReference>
<dbReference type="SUPFAM" id="SSF52096">
    <property type="entry name" value="ClpP/crotonase"/>
    <property type="match status" value="1"/>
</dbReference>
<dbReference type="AlphaFoldDB" id="A0A231H3B2"/>
<dbReference type="RefSeq" id="WP_094026542.1">
    <property type="nucleotide sequence ID" value="NZ_NGAF01000010.1"/>
</dbReference>
<proteinExistence type="inferred from homology"/>
<dbReference type="InterPro" id="IPR029045">
    <property type="entry name" value="ClpP/crotonase-like_dom_sf"/>
</dbReference>
<dbReference type="NCBIfam" id="NF004840">
    <property type="entry name" value="PRK06190.1"/>
    <property type="match status" value="1"/>
</dbReference>
<comment type="caution">
    <text evidence="2">The sequence shown here is derived from an EMBL/GenBank/DDBJ whole genome shotgun (WGS) entry which is preliminary data.</text>
</comment>
<dbReference type="EMBL" id="NGAF01000010">
    <property type="protein sequence ID" value="OXR43286.1"/>
    <property type="molecule type" value="Genomic_DNA"/>
</dbReference>
<protein>
    <submittedName>
        <fullName evidence="2">Short-chain-enoyl-CoA hydratase</fullName>
        <ecNumber evidence="2">4.2.1.150</ecNumber>
    </submittedName>
</protein>
<accession>A0A231H3B2</accession>
<dbReference type="CDD" id="cd06558">
    <property type="entry name" value="crotonase-like"/>
    <property type="match status" value="1"/>
</dbReference>
<evidence type="ECO:0000313" key="2">
    <source>
        <dbReference type="EMBL" id="OXR43286.1"/>
    </source>
</evidence>
<reference evidence="2 3" key="1">
    <citation type="submission" date="2017-07" db="EMBL/GenBank/DDBJ databases">
        <title>First draft Genome Sequence of Nocardia cerradoensis isolated from human infection.</title>
        <authorList>
            <person name="Carrasco G."/>
        </authorList>
    </citation>
    <scope>NUCLEOTIDE SEQUENCE [LARGE SCALE GENOMIC DNA]</scope>
    <source>
        <strain evidence="2 3">CNM20130759</strain>
    </source>
</reference>
<sequence length="270" mass="28513">MTSAEVSKGPMLLTEQRGGVRILTLHRPAARNALTSHLIEALRRELAAADGDDRVDVVILTGADPAFCAGLDLRELGATGDNAARIAAADIPVGHPWRPLSKPVIGAINGAAITGGLELALACDFLIASERARFADTHARVGVLPGWGLTSRLPAAVGRGFARRMSLSGDFVDAATALRVGLVTEVVAHDQLLPTAMEVAVSVVGNDQNGVRTLLESYRRAEAHLLDPALAVEDATSRAWMAKFDPSAVAERRDAVIDRGRAQNRNAQRG</sequence>
<dbReference type="PANTHER" id="PTHR43802">
    <property type="entry name" value="ENOYL-COA HYDRATASE"/>
    <property type="match status" value="1"/>
</dbReference>
<name>A0A231H3B2_9NOCA</name>
<dbReference type="Proteomes" id="UP000215506">
    <property type="component" value="Unassembled WGS sequence"/>
</dbReference>
<dbReference type="Pfam" id="PF00378">
    <property type="entry name" value="ECH_1"/>
    <property type="match status" value="1"/>
</dbReference>
<comment type="similarity">
    <text evidence="1">Belongs to the enoyl-CoA hydratase/isomerase family.</text>
</comment>
<dbReference type="InterPro" id="IPR001753">
    <property type="entry name" value="Enoyl-CoA_hydra/iso"/>
</dbReference>
<dbReference type="EC" id="4.2.1.150" evidence="2"/>
<organism evidence="2 3">
    <name type="scientific">Nocardia cerradoensis</name>
    <dbReference type="NCBI Taxonomy" id="85688"/>
    <lineage>
        <taxon>Bacteria</taxon>
        <taxon>Bacillati</taxon>
        <taxon>Actinomycetota</taxon>
        <taxon>Actinomycetes</taxon>
        <taxon>Mycobacteriales</taxon>
        <taxon>Nocardiaceae</taxon>
        <taxon>Nocardia</taxon>
    </lineage>
</organism>
<keyword evidence="3" id="KW-1185">Reference proteome</keyword>
<dbReference type="GO" id="GO:0018812">
    <property type="term" value="F:3-hydroxyacyl-CoA dehydratase activity"/>
    <property type="evidence" value="ECO:0007669"/>
    <property type="project" value="UniProtKB-EC"/>
</dbReference>
<dbReference type="Gene3D" id="3.90.226.10">
    <property type="entry name" value="2-enoyl-CoA Hydratase, Chain A, domain 1"/>
    <property type="match status" value="1"/>
</dbReference>
<gene>
    <name evidence="2" type="primary">crt_11</name>
    <name evidence="2" type="ORF">B7C42_04708</name>
</gene>
<keyword evidence="2" id="KW-0456">Lyase</keyword>